<evidence type="ECO:0000256" key="8">
    <source>
        <dbReference type="ARBA" id="ARBA00023274"/>
    </source>
</evidence>
<gene>
    <name evidence="12" type="ORF">PECAL_2P31100</name>
</gene>
<evidence type="ECO:0000256" key="10">
    <source>
        <dbReference type="SAM" id="MobiDB-lite"/>
    </source>
</evidence>
<dbReference type="SUPFAM" id="SSF50182">
    <property type="entry name" value="Sm-like ribonucleoproteins"/>
    <property type="match status" value="1"/>
</dbReference>
<dbReference type="AlphaFoldDB" id="A0A8J2SGW2"/>
<feature type="domain" description="Sm" evidence="11">
    <location>
        <begin position="11"/>
        <end position="83"/>
    </location>
</feature>
<dbReference type="PANTHER" id="PTHR23338">
    <property type="entry name" value="SMALL NUCLEAR RIBONUCLEOPROTEIN SM"/>
    <property type="match status" value="1"/>
</dbReference>
<evidence type="ECO:0000256" key="3">
    <source>
        <dbReference type="ARBA" id="ARBA00008146"/>
    </source>
</evidence>
<evidence type="ECO:0000256" key="1">
    <source>
        <dbReference type="ARBA" id="ARBA00004123"/>
    </source>
</evidence>
<evidence type="ECO:0000256" key="4">
    <source>
        <dbReference type="ARBA" id="ARBA00022490"/>
    </source>
</evidence>
<evidence type="ECO:0000259" key="11">
    <source>
        <dbReference type="PROSITE" id="PS52002"/>
    </source>
</evidence>
<dbReference type="EMBL" id="CAKKNE010000002">
    <property type="protein sequence ID" value="CAH0369963.1"/>
    <property type="molecule type" value="Genomic_DNA"/>
</dbReference>
<accession>A0A8J2SGW2</accession>
<dbReference type="PROSITE" id="PS52002">
    <property type="entry name" value="SM"/>
    <property type="match status" value="1"/>
</dbReference>
<keyword evidence="7 9" id="KW-0539">Nucleus</keyword>
<comment type="caution">
    <text evidence="12">The sequence shown here is derived from an EMBL/GenBank/DDBJ whole genome shotgun (WGS) entry which is preliminary data.</text>
</comment>
<organism evidence="12 13">
    <name type="scientific">Pelagomonas calceolata</name>
    <dbReference type="NCBI Taxonomy" id="35677"/>
    <lineage>
        <taxon>Eukaryota</taxon>
        <taxon>Sar</taxon>
        <taxon>Stramenopiles</taxon>
        <taxon>Ochrophyta</taxon>
        <taxon>Pelagophyceae</taxon>
        <taxon>Pelagomonadales</taxon>
        <taxon>Pelagomonadaceae</taxon>
        <taxon>Pelagomonas</taxon>
    </lineage>
</organism>
<dbReference type="Pfam" id="PF01423">
    <property type="entry name" value="LSM"/>
    <property type="match status" value="1"/>
</dbReference>
<evidence type="ECO:0000256" key="6">
    <source>
        <dbReference type="ARBA" id="ARBA00023187"/>
    </source>
</evidence>
<dbReference type="GO" id="GO:0005681">
    <property type="term" value="C:spliceosomal complex"/>
    <property type="evidence" value="ECO:0007669"/>
    <property type="project" value="InterPro"/>
</dbReference>
<feature type="region of interest" description="Disordered" evidence="10">
    <location>
        <begin position="94"/>
        <end position="113"/>
    </location>
</feature>
<sequence>MSVTGKRGVGVPVILMHDGEGTIVTVECKNGDTYRGFLDETEDNMNCILKDATRTDAKGNKTAVEHIFLRGSQIAFFVFPNMLKKAPMFKRVRDWKRNNSKRRPVQGGQARGQAAAIIRKAQLRQQQQMQMLQAGPPR</sequence>
<evidence type="ECO:0000313" key="12">
    <source>
        <dbReference type="EMBL" id="CAH0369963.1"/>
    </source>
</evidence>
<dbReference type="GO" id="GO:0000387">
    <property type="term" value="P:spliceosomal snRNP assembly"/>
    <property type="evidence" value="ECO:0007669"/>
    <property type="project" value="UniProtKB-UniRule"/>
</dbReference>
<keyword evidence="13" id="KW-1185">Reference proteome</keyword>
<dbReference type="GO" id="GO:0005829">
    <property type="term" value="C:cytosol"/>
    <property type="evidence" value="ECO:0007669"/>
    <property type="project" value="UniProtKB-SubCell"/>
</dbReference>
<evidence type="ECO:0000313" key="13">
    <source>
        <dbReference type="Proteomes" id="UP000789595"/>
    </source>
</evidence>
<keyword evidence="4" id="KW-0963">Cytoplasm</keyword>
<keyword evidence="6 9" id="KW-0508">mRNA splicing</keyword>
<keyword evidence="5 9" id="KW-0507">mRNA processing</keyword>
<evidence type="ECO:0000256" key="5">
    <source>
        <dbReference type="ARBA" id="ARBA00022664"/>
    </source>
</evidence>
<protein>
    <recommendedName>
        <fullName evidence="9">Small nuclear ribonucleoprotein Sm D3</fullName>
        <shortName evidence="9">Sm-D3</shortName>
    </recommendedName>
    <alternativeName>
        <fullName evidence="9">snRNP core protein D3</fullName>
    </alternativeName>
</protein>
<dbReference type="CDD" id="cd01721">
    <property type="entry name" value="Sm_D3"/>
    <property type="match status" value="1"/>
</dbReference>
<name>A0A8J2SGW2_9STRA</name>
<proteinExistence type="inferred from homology"/>
<evidence type="ECO:0000256" key="9">
    <source>
        <dbReference type="RuleBase" id="RU365050"/>
    </source>
</evidence>
<comment type="similarity">
    <text evidence="3 9">Belongs to the snRNP core protein family.</text>
</comment>
<dbReference type="FunFam" id="2.30.30.100:FF:000002">
    <property type="entry name" value="Small nuclear ribonucleoprotein Sm D3"/>
    <property type="match status" value="1"/>
</dbReference>
<dbReference type="InterPro" id="IPR001163">
    <property type="entry name" value="Sm_dom_euk/arc"/>
</dbReference>
<comment type="subcellular location">
    <subcellularLocation>
        <location evidence="2">Cytoplasm</location>
        <location evidence="2">Cytosol</location>
    </subcellularLocation>
    <subcellularLocation>
        <location evidence="1 9">Nucleus</location>
    </subcellularLocation>
</comment>
<reference evidence="12" key="1">
    <citation type="submission" date="2021-11" db="EMBL/GenBank/DDBJ databases">
        <authorList>
            <consortium name="Genoscope - CEA"/>
            <person name="William W."/>
        </authorList>
    </citation>
    <scope>NUCLEOTIDE SEQUENCE</scope>
</reference>
<dbReference type="GO" id="GO:0003723">
    <property type="term" value="F:RNA binding"/>
    <property type="evidence" value="ECO:0007669"/>
    <property type="project" value="InterPro"/>
</dbReference>
<dbReference type="InterPro" id="IPR027141">
    <property type="entry name" value="LSm4/Sm_D1/D3"/>
</dbReference>
<dbReference type="OrthoDB" id="6425924at2759"/>
<dbReference type="InterPro" id="IPR047575">
    <property type="entry name" value="Sm"/>
</dbReference>
<dbReference type="SMART" id="SM00651">
    <property type="entry name" value="Sm"/>
    <property type="match status" value="1"/>
</dbReference>
<dbReference type="InterPro" id="IPR034099">
    <property type="entry name" value="SmD3"/>
</dbReference>
<dbReference type="InterPro" id="IPR010920">
    <property type="entry name" value="LSM_dom_sf"/>
</dbReference>
<dbReference type="Proteomes" id="UP000789595">
    <property type="component" value="Unassembled WGS sequence"/>
</dbReference>
<evidence type="ECO:0000256" key="7">
    <source>
        <dbReference type="ARBA" id="ARBA00023242"/>
    </source>
</evidence>
<keyword evidence="8 9" id="KW-0687">Ribonucleoprotein</keyword>
<dbReference type="Gene3D" id="2.30.30.100">
    <property type="match status" value="1"/>
</dbReference>
<evidence type="ECO:0000256" key="2">
    <source>
        <dbReference type="ARBA" id="ARBA00004514"/>
    </source>
</evidence>